<keyword evidence="1" id="KW-1133">Transmembrane helix</keyword>
<feature type="transmembrane region" description="Helical" evidence="1">
    <location>
        <begin position="147"/>
        <end position="168"/>
    </location>
</feature>
<dbReference type="EMBL" id="MFGA01000004">
    <property type="protein sequence ID" value="OGF21536.1"/>
    <property type="molecule type" value="Genomic_DNA"/>
</dbReference>
<keyword evidence="1" id="KW-0812">Transmembrane</keyword>
<sequence length="331" mass="37380">MFKKTPSVYRTILKRSWEITIKNKFLWFFGIFAAIAGNGGIYEIFAKGFNRVSERGEFVTPGESLWSYLDINKLETFYEKTPLFVTIFWFVFILAIIIIAVAICLSILSKGAIINSSKKLAGKKKVDFKDGWEAGTKYFWRLLGLNIFSKAVIFGLLVLLTIPVMLFISGGDGNFIWNLVLYILSFVFFTGLALLVSFITVFASCFIAAEDYSLVEAIRAGLRLFARNWLTAIEMALILFAISFVVGLALIIFTILYLIPVALLLLAFTYLELVLGFWLILFLSSLFWMAIVICLGGLLSTFQFSAWTLLFMDLNKGKIWSKLLRFVGIGA</sequence>
<feature type="transmembrane region" description="Helical" evidence="1">
    <location>
        <begin position="25"/>
        <end position="45"/>
    </location>
</feature>
<feature type="transmembrane region" description="Helical" evidence="1">
    <location>
        <begin position="180"/>
        <end position="209"/>
    </location>
</feature>
<comment type="caution">
    <text evidence="2">The sequence shown here is derived from an EMBL/GenBank/DDBJ whole genome shotgun (WGS) entry which is preliminary data.</text>
</comment>
<feature type="transmembrane region" description="Helical" evidence="1">
    <location>
        <begin position="263"/>
        <end position="281"/>
    </location>
</feature>
<feature type="transmembrane region" description="Helical" evidence="1">
    <location>
        <begin position="229"/>
        <end position="256"/>
    </location>
</feature>
<feature type="transmembrane region" description="Helical" evidence="1">
    <location>
        <begin position="287"/>
        <end position="312"/>
    </location>
</feature>
<keyword evidence="1" id="KW-0472">Membrane</keyword>
<feature type="transmembrane region" description="Helical" evidence="1">
    <location>
        <begin position="83"/>
        <end position="108"/>
    </location>
</feature>
<dbReference type="AlphaFoldDB" id="A0A1F5S4G9"/>
<accession>A0A1F5S4G9</accession>
<evidence type="ECO:0000313" key="3">
    <source>
        <dbReference type="Proteomes" id="UP000177407"/>
    </source>
</evidence>
<reference evidence="2 3" key="1">
    <citation type="journal article" date="2016" name="Nat. Commun.">
        <title>Thousands of microbial genomes shed light on interconnected biogeochemical processes in an aquifer system.</title>
        <authorList>
            <person name="Anantharaman K."/>
            <person name="Brown C.T."/>
            <person name="Hug L.A."/>
            <person name="Sharon I."/>
            <person name="Castelle C.J."/>
            <person name="Probst A.J."/>
            <person name="Thomas B.C."/>
            <person name="Singh A."/>
            <person name="Wilkins M.J."/>
            <person name="Karaoz U."/>
            <person name="Brodie E.L."/>
            <person name="Williams K.H."/>
            <person name="Hubbard S.S."/>
            <person name="Banfield J.F."/>
        </authorList>
    </citation>
    <scope>NUCLEOTIDE SEQUENCE [LARGE SCALE GENOMIC DNA]</scope>
</reference>
<gene>
    <name evidence="2" type="ORF">A2257_01175</name>
</gene>
<evidence type="ECO:0000313" key="2">
    <source>
        <dbReference type="EMBL" id="OGF21536.1"/>
    </source>
</evidence>
<name>A0A1F5S4G9_9BACT</name>
<evidence type="ECO:0008006" key="4">
    <source>
        <dbReference type="Google" id="ProtNLM"/>
    </source>
</evidence>
<dbReference type="Proteomes" id="UP000177407">
    <property type="component" value="Unassembled WGS sequence"/>
</dbReference>
<organism evidence="2 3">
    <name type="scientific">Candidatus Falkowbacteria bacterium RIFOXYA2_FULL_38_12</name>
    <dbReference type="NCBI Taxonomy" id="1797993"/>
    <lineage>
        <taxon>Bacteria</taxon>
        <taxon>Candidatus Falkowiibacteriota</taxon>
    </lineage>
</organism>
<proteinExistence type="predicted"/>
<evidence type="ECO:0000256" key="1">
    <source>
        <dbReference type="SAM" id="Phobius"/>
    </source>
</evidence>
<protein>
    <recommendedName>
        <fullName evidence="4">Glycerophosphoryl diester phosphodiesterase membrane domain-containing protein</fullName>
    </recommendedName>
</protein>